<protein>
    <submittedName>
        <fullName evidence="2">Uncharacterized protein</fullName>
    </submittedName>
</protein>
<reference evidence="2" key="2">
    <citation type="submission" date="2015-06" db="UniProtKB">
        <authorList>
            <consortium name="EnsemblPlants"/>
        </authorList>
    </citation>
    <scope>IDENTIFICATION</scope>
</reference>
<dbReference type="AlphaFoldDB" id="A0A0E0RD25"/>
<dbReference type="Proteomes" id="UP000008022">
    <property type="component" value="Unassembled WGS sequence"/>
</dbReference>
<proteinExistence type="predicted"/>
<sequence length="195" mass="20945">MGGGGGNRYSTRIQPGPKPPLSPIAKPPSGPAVVQPNKVSNTAFQVESDYAVASLYTGNTSPRQSLIASTNFRGSENSTPNPHLPIPVFEGFGELNPDHYGRERFLQPGMSAIVKKAIGSITSHENSQKDVAIANTLHQGNAVLPTPQVHNVISQEQRVVGAQCQKLPLFSKANPNQNIRDDIVMKNMQDNDIQG</sequence>
<dbReference type="HOGENOM" id="CLU_1398388_0_0_1"/>
<evidence type="ECO:0000313" key="2">
    <source>
        <dbReference type="EnsemblPlants" id="ORUFI12G01470.1"/>
    </source>
</evidence>
<reference evidence="3" key="1">
    <citation type="submission" date="2013-06" db="EMBL/GenBank/DDBJ databases">
        <authorList>
            <person name="Zhao Q."/>
        </authorList>
    </citation>
    <scope>NUCLEOTIDE SEQUENCE</scope>
    <source>
        <strain evidence="3">cv. W1943</strain>
    </source>
</reference>
<keyword evidence="3" id="KW-1185">Reference proteome</keyword>
<evidence type="ECO:0000256" key="1">
    <source>
        <dbReference type="SAM" id="MobiDB-lite"/>
    </source>
</evidence>
<dbReference type="Gramene" id="ORUFI12G01470.1">
    <property type="protein sequence ID" value="ORUFI12G01470.1"/>
    <property type="gene ID" value="ORUFI12G01470"/>
</dbReference>
<accession>A0A0E0RD25</accession>
<organism evidence="2 3">
    <name type="scientific">Oryza rufipogon</name>
    <name type="common">Brownbeard rice</name>
    <name type="synonym">Asian wild rice</name>
    <dbReference type="NCBI Taxonomy" id="4529"/>
    <lineage>
        <taxon>Eukaryota</taxon>
        <taxon>Viridiplantae</taxon>
        <taxon>Streptophyta</taxon>
        <taxon>Embryophyta</taxon>
        <taxon>Tracheophyta</taxon>
        <taxon>Spermatophyta</taxon>
        <taxon>Magnoliopsida</taxon>
        <taxon>Liliopsida</taxon>
        <taxon>Poales</taxon>
        <taxon>Poaceae</taxon>
        <taxon>BOP clade</taxon>
        <taxon>Oryzoideae</taxon>
        <taxon>Oryzeae</taxon>
        <taxon>Oryzinae</taxon>
        <taxon>Oryza</taxon>
    </lineage>
</organism>
<name>A0A0E0RD25_ORYRU</name>
<feature type="region of interest" description="Disordered" evidence="1">
    <location>
        <begin position="1"/>
        <end position="36"/>
    </location>
</feature>
<dbReference type="EnsemblPlants" id="ORUFI12G01470.1">
    <property type="protein sequence ID" value="ORUFI12G01470.1"/>
    <property type="gene ID" value="ORUFI12G01470"/>
</dbReference>
<evidence type="ECO:0000313" key="3">
    <source>
        <dbReference type="Proteomes" id="UP000008022"/>
    </source>
</evidence>
<feature type="compositionally biased region" description="Pro residues" evidence="1">
    <location>
        <begin position="16"/>
        <end position="30"/>
    </location>
</feature>